<sequence>MPIVNSDQINPWFVNGQNHNEAFVDWEGNRVRNKTLQCSYFNFQLTKITLKISTQSEFYPFIQESLQLQFPEVDEIIYTLLPKSSYQLAI</sequence>
<organism evidence="1 2">
    <name type="scientific">Paramecium octaurelia</name>
    <dbReference type="NCBI Taxonomy" id="43137"/>
    <lineage>
        <taxon>Eukaryota</taxon>
        <taxon>Sar</taxon>
        <taxon>Alveolata</taxon>
        <taxon>Ciliophora</taxon>
        <taxon>Intramacronucleata</taxon>
        <taxon>Oligohymenophorea</taxon>
        <taxon>Peniculida</taxon>
        <taxon>Parameciidae</taxon>
        <taxon>Paramecium</taxon>
    </lineage>
</organism>
<reference evidence="1" key="1">
    <citation type="submission" date="2021-01" db="EMBL/GenBank/DDBJ databases">
        <authorList>
            <consortium name="Genoscope - CEA"/>
            <person name="William W."/>
        </authorList>
    </citation>
    <scope>NUCLEOTIDE SEQUENCE</scope>
</reference>
<dbReference type="OMA" id="SEAFVDW"/>
<evidence type="ECO:0000313" key="2">
    <source>
        <dbReference type="Proteomes" id="UP000683925"/>
    </source>
</evidence>
<comment type="caution">
    <text evidence="1">The sequence shown here is derived from an EMBL/GenBank/DDBJ whole genome shotgun (WGS) entry which is preliminary data.</text>
</comment>
<dbReference type="Proteomes" id="UP000683925">
    <property type="component" value="Unassembled WGS sequence"/>
</dbReference>
<accession>A0A8S1S7L6</accession>
<proteinExistence type="predicted"/>
<dbReference type="EMBL" id="CAJJDP010000006">
    <property type="protein sequence ID" value="CAD8135735.1"/>
    <property type="molecule type" value="Genomic_DNA"/>
</dbReference>
<gene>
    <name evidence="1" type="ORF">POCTA_138.1.T0070004</name>
</gene>
<dbReference type="AlphaFoldDB" id="A0A8S1S7L6"/>
<name>A0A8S1S7L6_PAROT</name>
<evidence type="ECO:0000313" key="1">
    <source>
        <dbReference type="EMBL" id="CAD8135735.1"/>
    </source>
</evidence>
<protein>
    <submittedName>
        <fullName evidence="1">Uncharacterized protein</fullName>
    </submittedName>
</protein>
<dbReference type="OrthoDB" id="10390053at2759"/>
<keyword evidence="2" id="KW-1185">Reference proteome</keyword>